<comment type="subcellular location">
    <subcellularLocation>
        <location evidence="1">Cytoplasm</location>
        <location evidence="1">Cytoskeleton</location>
    </subcellularLocation>
</comment>
<dbReference type="SUPFAM" id="SSF51161">
    <property type="entry name" value="Trimeric LpxA-like enzymes"/>
    <property type="match status" value="1"/>
</dbReference>
<proteinExistence type="inferred from homology"/>
<evidence type="ECO:0000313" key="6">
    <source>
        <dbReference type="EMBL" id="WPH02568.1"/>
    </source>
</evidence>
<evidence type="ECO:0000256" key="3">
    <source>
        <dbReference type="ARBA" id="ARBA00023212"/>
    </source>
</evidence>
<organism evidence="6 7">
    <name type="scientific">Acrodontium crateriforme</name>
    <dbReference type="NCBI Taxonomy" id="150365"/>
    <lineage>
        <taxon>Eukaryota</taxon>
        <taxon>Fungi</taxon>
        <taxon>Dikarya</taxon>
        <taxon>Ascomycota</taxon>
        <taxon>Pezizomycotina</taxon>
        <taxon>Dothideomycetes</taxon>
        <taxon>Dothideomycetidae</taxon>
        <taxon>Mycosphaerellales</taxon>
        <taxon>Teratosphaeriaceae</taxon>
        <taxon>Acrodontium</taxon>
    </lineage>
</organism>
<evidence type="ECO:0000256" key="1">
    <source>
        <dbReference type="ARBA" id="ARBA00004245"/>
    </source>
</evidence>
<dbReference type="Gene3D" id="2.160.10.10">
    <property type="entry name" value="Hexapeptide repeat proteins"/>
    <property type="match status" value="1"/>
</dbReference>
<evidence type="ECO:0000256" key="2">
    <source>
        <dbReference type="ARBA" id="ARBA00022490"/>
    </source>
</evidence>
<dbReference type="PANTHER" id="PTHR46126:SF1">
    <property type="entry name" value="DYNACTIN SUBUNIT 5"/>
    <property type="match status" value="1"/>
</dbReference>
<keyword evidence="2" id="KW-0963">Cytoplasm</keyword>
<dbReference type="EMBL" id="CP138587">
    <property type="protein sequence ID" value="WPH02568.1"/>
    <property type="molecule type" value="Genomic_DNA"/>
</dbReference>
<dbReference type="GO" id="GO:0005869">
    <property type="term" value="C:dynactin complex"/>
    <property type="evidence" value="ECO:0007669"/>
    <property type="project" value="TreeGrafter"/>
</dbReference>
<dbReference type="InterPro" id="IPR047125">
    <property type="entry name" value="DCTN5"/>
</dbReference>
<dbReference type="Pfam" id="PF21711">
    <property type="entry name" value="DCTN5"/>
    <property type="match status" value="1"/>
</dbReference>
<dbReference type="AlphaFoldDB" id="A0AAQ3M7K9"/>
<comment type="similarity">
    <text evidence="4">Belongs to the dynactin subunits 5/6 family. Dynactin subunit 5 subfamily.</text>
</comment>
<evidence type="ECO:0000313" key="7">
    <source>
        <dbReference type="Proteomes" id="UP001303373"/>
    </source>
</evidence>
<sequence length="217" mass="22898">MSRPAAAARRTHKGEYIETDTGNKISRKSHIDGKQHIMLGGRTVVMAGVQMRGDLCRVAEKSSDGGAEKEGPTTAIAVGSVDVEIMVQRGTIISTNSVLRPPMRLSRGQMTCYPMRMGDNIFIGPGSHISAASISSHVYIGANCVLSPFCVIKESCKILPNTVVPPHMIVPPGSIVAGRPGRIIGEVGDGWGQGGGGGEGEEWVEGGDLRPLVRSIK</sequence>
<keyword evidence="7" id="KW-1185">Reference proteome</keyword>
<name>A0AAQ3M7K9_9PEZI</name>
<protein>
    <recommendedName>
        <fullName evidence="5">Dynactin subunit 5</fullName>
    </recommendedName>
</protein>
<evidence type="ECO:0000256" key="5">
    <source>
        <dbReference type="ARBA" id="ARBA00034865"/>
    </source>
</evidence>
<gene>
    <name evidence="6" type="ORF">R9X50_00543300</name>
</gene>
<keyword evidence="3" id="KW-0206">Cytoskeleton</keyword>
<accession>A0AAQ3M7K9</accession>
<dbReference type="InterPro" id="IPR011004">
    <property type="entry name" value="Trimer_LpxA-like_sf"/>
</dbReference>
<reference evidence="6 7" key="1">
    <citation type="submission" date="2023-11" db="EMBL/GenBank/DDBJ databases">
        <title>An acidophilic fungus is an integral part of prey digestion in a carnivorous sundew plant.</title>
        <authorList>
            <person name="Tsai I.J."/>
        </authorList>
    </citation>
    <scope>NUCLEOTIDE SEQUENCE [LARGE SCALE GENOMIC DNA]</scope>
    <source>
        <strain evidence="6">169a</strain>
    </source>
</reference>
<evidence type="ECO:0000256" key="4">
    <source>
        <dbReference type="ARBA" id="ARBA00034706"/>
    </source>
</evidence>
<dbReference type="PANTHER" id="PTHR46126">
    <property type="entry name" value="DYNACTIN SUBUNIT 5"/>
    <property type="match status" value="1"/>
</dbReference>
<dbReference type="Proteomes" id="UP001303373">
    <property type="component" value="Chromosome 8"/>
</dbReference>